<dbReference type="InterPro" id="IPR000629">
    <property type="entry name" value="RNA-helicase_DEAD-box_CS"/>
</dbReference>
<dbReference type="InterPro" id="IPR011545">
    <property type="entry name" value="DEAD/DEAH_box_helicase_dom"/>
</dbReference>
<dbReference type="GO" id="GO:0003724">
    <property type="term" value="F:RNA helicase activity"/>
    <property type="evidence" value="ECO:0007669"/>
    <property type="project" value="UniProtKB-EC"/>
</dbReference>
<dbReference type="Pfam" id="PF00271">
    <property type="entry name" value="Helicase_C"/>
    <property type="match status" value="1"/>
</dbReference>
<dbReference type="InterPro" id="IPR050079">
    <property type="entry name" value="DEAD_box_RNA_helicase"/>
</dbReference>
<protein>
    <recommendedName>
        <fullName evidence="9">DEAD-box ATP-dependent RNA helicase RhpA</fullName>
        <ecNumber evidence="1">3.6.4.13</ecNumber>
    </recommendedName>
</protein>
<dbReference type="OrthoDB" id="9805696at2"/>
<dbReference type="GO" id="GO:0005524">
    <property type="term" value="F:ATP binding"/>
    <property type="evidence" value="ECO:0007669"/>
    <property type="project" value="UniProtKB-KW"/>
</dbReference>
<dbReference type="Gene3D" id="3.40.50.300">
    <property type="entry name" value="P-loop containing nucleotide triphosphate hydrolases"/>
    <property type="match status" value="2"/>
</dbReference>
<dbReference type="Proteomes" id="UP000324209">
    <property type="component" value="Chromosome"/>
</dbReference>
<dbReference type="InterPro" id="IPR027417">
    <property type="entry name" value="P-loop_NTPase"/>
</dbReference>
<dbReference type="EC" id="3.6.4.13" evidence="1"/>
<dbReference type="GO" id="GO:0005829">
    <property type="term" value="C:cytosol"/>
    <property type="evidence" value="ECO:0007669"/>
    <property type="project" value="TreeGrafter"/>
</dbReference>
<organism evidence="16 17">
    <name type="scientific">Oceanispirochaeta crateris</name>
    <dbReference type="NCBI Taxonomy" id="2518645"/>
    <lineage>
        <taxon>Bacteria</taxon>
        <taxon>Pseudomonadati</taxon>
        <taxon>Spirochaetota</taxon>
        <taxon>Spirochaetia</taxon>
        <taxon>Spirochaetales</taxon>
        <taxon>Spirochaetaceae</taxon>
        <taxon>Oceanispirochaeta</taxon>
    </lineage>
</organism>
<dbReference type="PANTHER" id="PTHR47959">
    <property type="entry name" value="ATP-DEPENDENT RNA HELICASE RHLE-RELATED"/>
    <property type="match status" value="1"/>
</dbReference>
<evidence type="ECO:0000256" key="9">
    <source>
        <dbReference type="ARBA" id="ARBA00074363"/>
    </source>
</evidence>
<dbReference type="GO" id="GO:0009266">
    <property type="term" value="P:response to temperature stimulus"/>
    <property type="evidence" value="ECO:0007669"/>
    <property type="project" value="UniProtKB-ARBA"/>
</dbReference>
<dbReference type="GO" id="GO:0016787">
    <property type="term" value="F:hydrolase activity"/>
    <property type="evidence" value="ECO:0007669"/>
    <property type="project" value="UniProtKB-KW"/>
</dbReference>
<evidence type="ECO:0000256" key="2">
    <source>
        <dbReference type="ARBA" id="ARBA00022490"/>
    </source>
</evidence>
<dbReference type="AlphaFoldDB" id="A0A5C1QHM1"/>
<dbReference type="GO" id="GO:0003676">
    <property type="term" value="F:nucleic acid binding"/>
    <property type="evidence" value="ECO:0007669"/>
    <property type="project" value="InterPro"/>
</dbReference>
<comment type="similarity">
    <text evidence="7 11">Belongs to the DEAD box helicase family.</text>
</comment>
<dbReference type="InterPro" id="IPR014001">
    <property type="entry name" value="Helicase_ATP-bd"/>
</dbReference>
<evidence type="ECO:0000256" key="4">
    <source>
        <dbReference type="ARBA" id="ARBA00022801"/>
    </source>
</evidence>
<name>A0A5C1QHM1_9SPIO</name>
<keyword evidence="5 11" id="KW-0347">Helicase</keyword>
<evidence type="ECO:0000256" key="7">
    <source>
        <dbReference type="ARBA" id="ARBA00038437"/>
    </source>
</evidence>
<evidence type="ECO:0000256" key="11">
    <source>
        <dbReference type="RuleBase" id="RU000492"/>
    </source>
</evidence>
<dbReference type="SMART" id="SM00490">
    <property type="entry name" value="HELICc"/>
    <property type="match status" value="1"/>
</dbReference>
<dbReference type="SUPFAM" id="SSF52540">
    <property type="entry name" value="P-loop containing nucleoside triphosphate hydrolases"/>
    <property type="match status" value="1"/>
</dbReference>
<dbReference type="GO" id="GO:0042255">
    <property type="term" value="P:ribosome assembly"/>
    <property type="evidence" value="ECO:0007669"/>
    <property type="project" value="UniProtKB-ARBA"/>
</dbReference>
<dbReference type="SMART" id="SM00487">
    <property type="entry name" value="DEXDc"/>
    <property type="match status" value="1"/>
</dbReference>
<dbReference type="InterPro" id="IPR014014">
    <property type="entry name" value="RNA_helicase_DEAD_Q_motif"/>
</dbReference>
<evidence type="ECO:0000259" key="14">
    <source>
        <dbReference type="PROSITE" id="PS51194"/>
    </source>
</evidence>
<evidence type="ECO:0000256" key="8">
    <source>
        <dbReference type="ARBA" id="ARBA00047984"/>
    </source>
</evidence>
<feature type="domain" description="Helicase ATP-binding" evidence="13">
    <location>
        <begin position="32"/>
        <end position="205"/>
    </location>
</feature>
<sequence>MTFTQLGLKEEILKAVQEKGYKETTPIQAQAIPAIMKSRDVLGGAQTGTGKTAAFALPLLHRLSESERKGKQPRVLVLTPTRELAEQVGESFRNYGKYVQLKTTTVYGGVKINPQIGTLRKGVDILVATPGRLLDHLSQKTVSLSQIETLVLDEADRMLDMGFIHDIKRIMKQLPQQRQNLLFSATYSKDIRKLSDGILNNPVSVEVAARNTAAEMVDQSIYKIDKRQKRFLLSHLIKEEAWFQVLVFVRTKHGANRLAKQLASEGISTAAIHGDKSQNARIKALESFKKGDLQALIATDVAARGIHLEGLSHVVNFDLPQQPEDYVHRIGRTGRAGKSGSAISLVSSDEKGMLQRIELLLKKSIHVKTCTDFVPAELAPVHSSPARSFRGPRQGTGRNYYQSGDHSRDGAPRQGRSRARKAGSSSFSR</sequence>
<comment type="catalytic activity">
    <reaction evidence="8">
        <text>ATP + H2O = ADP + phosphate + H(+)</text>
        <dbReference type="Rhea" id="RHEA:13065"/>
        <dbReference type="ChEBI" id="CHEBI:15377"/>
        <dbReference type="ChEBI" id="CHEBI:15378"/>
        <dbReference type="ChEBI" id="CHEBI:30616"/>
        <dbReference type="ChEBI" id="CHEBI:43474"/>
        <dbReference type="ChEBI" id="CHEBI:456216"/>
        <dbReference type="EC" id="3.6.4.13"/>
    </reaction>
</comment>
<evidence type="ECO:0000259" key="15">
    <source>
        <dbReference type="PROSITE" id="PS51195"/>
    </source>
</evidence>
<dbReference type="InterPro" id="IPR001650">
    <property type="entry name" value="Helicase_C-like"/>
</dbReference>
<dbReference type="FunFam" id="3.40.50.300:FF:000108">
    <property type="entry name" value="ATP-dependent RNA helicase RhlE"/>
    <property type="match status" value="1"/>
</dbReference>
<dbReference type="PANTHER" id="PTHR47959:SF13">
    <property type="entry name" value="ATP-DEPENDENT RNA HELICASE RHLE"/>
    <property type="match status" value="1"/>
</dbReference>
<evidence type="ECO:0000256" key="1">
    <source>
        <dbReference type="ARBA" id="ARBA00012552"/>
    </source>
</evidence>
<evidence type="ECO:0000313" key="17">
    <source>
        <dbReference type="Proteomes" id="UP000324209"/>
    </source>
</evidence>
<feature type="domain" description="Helicase C-terminal" evidence="14">
    <location>
        <begin position="216"/>
        <end position="379"/>
    </location>
</feature>
<keyword evidence="17" id="KW-1185">Reference proteome</keyword>
<gene>
    <name evidence="16" type="ORF">EXM22_03370</name>
</gene>
<proteinExistence type="inferred from homology"/>
<evidence type="ECO:0000256" key="6">
    <source>
        <dbReference type="ARBA" id="ARBA00022840"/>
    </source>
</evidence>
<feature type="domain" description="DEAD-box RNA helicase Q" evidence="15">
    <location>
        <begin position="1"/>
        <end position="29"/>
    </location>
</feature>
<dbReference type="EMBL" id="CP036150">
    <property type="protein sequence ID" value="QEN07071.1"/>
    <property type="molecule type" value="Genomic_DNA"/>
</dbReference>
<dbReference type="InterPro" id="IPR044742">
    <property type="entry name" value="DEAD/DEAH_RhlB"/>
</dbReference>
<evidence type="ECO:0000256" key="10">
    <source>
        <dbReference type="PROSITE-ProRule" id="PRU00552"/>
    </source>
</evidence>
<accession>A0A5C1QHM1</accession>
<evidence type="ECO:0000256" key="5">
    <source>
        <dbReference type="ARBA" id="ARBA00022806"/>
    </source>
</evidence>
<dbReference type="CDD" id="cd18787">
    <property type="entry name" value="SF2_C_DEAD"/>
    <property type="match status" value="1"/>
</dbReference>
<keyword evidence="2" id="KW-0963">Cytoplasm</keyword>
<dbReference type="PROSITE" id="PS51192">
    <property type="entry name" value="HELICASE_ATP_BIND_1"/>
    <property type="match status" value="1"/>
</dbReference>
<evidence type="ECO:0000313" key="16">
    <source>
        <dbReference type="EMBL" id="QEN07071.1"/>
    </source>
</evidence>
<keyword evidence="4 11" id="KW-0378">Hydrolase</keyword>
<reference evidence="16 17" key="1">
    <citation type="submission" date="2019-02" db="EMBL/GenBank/DDBJ databases">
        <title>Complete Genome Sequence and Methylome Analysis of free living Spirochaetas.</title>
        <authorList>
            <person name="Fomenkov A."/>
            <person name="Dubinina G."/>
            <person name="Leshcheva N."/>
            <person name="Mikheeva N."/>
            <person name="Grabovich M."/>
            <person name="Vincze T."/>
            <person name="Roberts R.J."/>
        </authorList>
    </citation>
    <scope>NUCLEOTIDE SEQUENCE [LARGE SCALE GENOMIC DNA]</scope>
    <source>
        <strain evidence="16 17">K2</strain>
    </source>
</reference>
<feature type="region of interest" description="Disordered" evidence="12">
    <location>
        <begin position="381"/>
        <end position="429"/>
    </location>
</feature>
<evidence type="ECO:0000256" key="3">
    <source>
        <dbReference type="ARBA" id="ARBA00022741"/>
    </source>
</evidence>
<dbReference type="PROSITE" id="PS00039">
    <property type="entry name" value="DEAD_ATP_HELICASE"/>
    <property type="match status" value="1"/>
</dbReference>
<dbReference type="CDD" id="cd00268">
    <property type="entry name" value="DEADc"/>
    <property type="match status" value="1"/>
</dbReference>
<feature type="short sequence motif" description="Q motif" evidence="10">
    <location>
        <begin position="1"/>
        <end position="29"/>
    </location>
</feature>
<evidence type="ECO:0000259" key="13">
    <source>
        <dbReference type="PROSITE" id="PS51192"/>
    </source>
</evidence>
<dbReference type="FunFam" id="3.40.50.300:FF:000468">
    <property type="entry name" value="ATP-dependent RNA helicase RhlE"/>
    <property type="match status" value="1"/>
</dbReference>
<dbReference type="PROSITE" id="PS51194">
    <property type="entry name" value="HELICASE_CTER"/>
    <property type="match status" value="1"/>
</dbReference>
<keyword evidence="3 11" id="KW-0547">Nucleotide-binding</keyword>
<keyword evidence="6 11" id="KW-0067">ATP-binding</keyword>
<evidence type="ECO:0000256" key="12">
    <source>
        <dbReference type="SAM" id="MobiDB-lite"/>
    </source>
</evidence>
<dbReference type="Pfam" id="PF00270">
    <property type="entry name" value="DEAD"/>
    <property type="match status" value="1"/>
</dbReference>
<dbReference type="KEGG" id="ock:EXM22_03370"/>
<dbReference type="RefSeq" id="WP_149485153.1">
    <property type="nucleotide sequence ID" value="NZ_CP036150.1"/>
</dbReference>
<dbReference type="PROSITE" id="PS51195">
    <property type="entry name" value="Q_MOTIF"/>
    <property type="match status" value="1"/>
</dbReference>